<evidence type="ECO:0008006" key="3">
    <source>
        <dbReference type="Google" id="ProtNLM"/>
    </source>
</evidence>
<organism evidence="2">
    <name type="scientific">uncultured bacterium A1Q1_fos_2004</name>
    <dbReference type="NCBI Taxonomy" id="1256557"/>
    <lineage>
        <taxon>Bacteria</taxon>
        <taxon>environmental samples</taxon>
    </lineage>
</organism>
<dbReference type="AlphaFoldDB" id="L7VY25"/>
<keyword evidence="1" id="KW-0812">Transmembrane</keyword>
<name>L7VY25_9BACT</name>
<dbReference type="EMBL" id="JX649899">
    <property type="protein sequence ID" value="AGC72346.1"/>
    <property type="molecule type" value="Genomic_DNA"/>
</dbReference>
<dbReference type="Gene3D" id="1.10.30.50">
    <property type="match status" value="1"/>
</dbReference>
<sequence>MGVEYYQYIQSEEWRQRANEAKRRAGYRCRVCNRSSKEVVLNAHHRTYKRLGHEDPDDITVLCRDCHELYELNKKLPRLPHQEYQPTTYQTISTTQSYKAASEKLVLSPSPVSNLGSSEASLKTMALTFVWVLLAISLITSLIVYFGPTQEADDSIHTPSPSPTDKLQAGVVVAPTSTLSQILPIPTKRPPMPTPEPIITVADCTGGCTEYPDWCSPPIKGNVNYNTRVKIYHMPGQEYYDDTKINVAYGERWFCTEQEAQAAGWRKSRR</sequence>
<evidence type="ECO:0000256" key="1">
    <source>
        <dbReference type="SAM" id="Phobius"/>
    </source>
</evidence>
<protein>
    <recommendedName>
        <fullName evidence="3">HNH nuclease domain-containing protein</fullName>
    </recommendedName>
</protein>
<accession>L7VY25</accession>
<proteinExistence type="predicted"/>
<feature type="transmembrane region" description="Helical" evidence="1">
    <location>
        <begin position="126"/>
        <end position="147"/>
    </location>
</feature>
<evidence type="ECO:0000313" key="2">
    <source>
        <dbReference type="EMBL" id="AGC72346.1"/>
    </source>
</evidence>
<keyword evidence="1" id="KW-1133">Transmembrane helix</keyword>
<dbReference type="InterPro" id="IPR003615">
    <property type="entry name" value="HNH_nuc"/>
</dbReference>
<reference evidence="2" key="1">
    <citation type="submission" date="2012-09" db="EMBL/GenBank/DDBJ databases">
        <title>Metagenomic Characterization of a Microbial Community in Wastewater Detects High Levels of Antibiotic Resistance.</title>
        <authorList>
            <person name="Abrams M."/>
            <person name="Caldwell A."/>
            <person name="Vandaei E."/>
            <person name="Lee W."/>
            <person name="Perrott J."/>
            <person name="Khan S.Y."/>
            <person name="Ta J."/>
            <person name="Romero D."/>
            <person name="Nguyen V."/>
            <person name="Pourmand N."/>
            <person name="Ouverney C.C."/>
        </authorList>
    </citation>
    <scope>NUCLEOTIDE SEQUENCE</scope>
</reference>
<keyword evidence="1" id="KW-0472">Membrane</keyword>
<dbReference type="CDD" id="cd00085">
    <property type="entry name" value="HNHc"/>
    <property type="match status" value="1"/>
</dbReference>